<evidence type="ECO:0000313" key="7">
    <source>
        <dbReference type="Proteomes" id="UP000655044"/>
    </source>
</evidence>
<dbReference type="InterPro" id="IPR013324">
    <property type="entry name" value="RNA_pol_sigma_r3/r4-like"/>
</dbReference>
<protein>
    <recommendedName>
        <fullName evidence="5">RNA polymerase sigma factor 70 region 4 type 2 domain-containing protein</fullName>
    </recommendedName>
</protein>
<feature type="domain" description="RNA polymerase sigma factor 70 region 4 type 2" evidence="5">
    <location>
        <begin position="5"/>
        <end position="45"/>
    </location>
</feature>
<dbReference type="GO" id="GO:0003677">
    <property type="term" value="F:DNA binding"/>
    <property type="evidence" value="ECO:0007669"/>
    <property type="project" value="InterPro"/>
</dbReference>
<evidence type="ECO:0000313" key="6">
    <source>
        <dbReference type="EMBL" id="GIH87313.1"/>
    </source>
</evidence>
<dbReference type="Gene3D" id="1.10.10.10">
    <property type="entry name" value="Winged helix-like DNA-binding domain superfamily/Winged helix DNA-binding domain"/>
    <property type="match status" value="1"/>
</dbReference>
<name>A0A8J3SCP1_PLARO</name>
<comment type="caution">
    <text evidence="6">The sequence shown here is derived from an EMBL/GenBank/DDBJ whole genome shotgun (WGS) entry which is preliminary data.</text>
</comment>
<dbReference type="InterPro" id="IPR036388">
    <property type="entry name" value="WH-like_DNA-bd_sf"/>
</dbReference>
<keyword evidence="2" id="KW-0805">Transcription regulation</keyword>
<gene>
    <name evidence="6" type="ORF">Pro02_57210</name>
</gene>
<dbReference type="GO" id="GO:0006352">
    <property type="term" value="P:DNA-templated transcription initiation"/>
    <property type="evidence" value="ECO:0007669"/>
    <property type="project" value="InterPro"/>
</dbReference>
<keyword evidence="4" id="KW-0804">Transcription</keyword>
<sequence>MQATARQRAVQVLHDDLSYGLQEIAAMLGMTEAACRQAYRAGRRAVARQPR</sequence>
<dbReference type="GO" id="GO:0016987">
    <property type="term" value="F:sigma factor activity"/>
    <property type="evidence" value="ECO:0007669"/>
    <property type="project" value="UniProtKB-KW"/>
</dbReference>
<proteinExistence type="inferred from homology"/>
<evidence type="ECO:0000256" key="4">
    <source>
        <dbReference type="ARBA" id="ARBA00023163"/>
    </source>
</evidence>
<dbReference type="EMBL" id="BOOI01000057">
    <property type="protein sequence ID" value="GIH87313.1"/>
    <property type="molecule type" value="Genomic_DNA"/>
</dbReference>
<organism evidence="6 7">
    <name type="scientific">Planobispora rosea</name>
    <dbReference type="NCBI Taxonomy" id="35762"/>
    <lineage>
        <taxon>Bacteria</taxon>
        <taxon>Bacillati</taxon>
        <taxon>Actinomycetota</taxon>
        <taxon>Actinomycetes</taxon>
        <taxon>Streptosporangiales</taxon>
        <taxon>Streptosporangiaceae</taxon>
        <taxon>Planobispora</taxon>
    </lineage>
</organism>
<keyword evidence="3" id="KW-0731">Sigma factor</keyword>
<dbReference type="InterPro" id="IPR013249">
    <property type="entry name" value="RNA_pol_sigma70_r4_t2"/>
</dbReference>
<dbReference type="SUPFAM" id="SSF88659">
    <property type="entry name" value="Sigma3 and sigma4 domains of RNA polymerase sigma factors"/>
    <property type="match status" value="1"/>
</dbReference>
<comment type="similarity">
    <text evidence="1">Belongs to the sigma-70 factor family. ECF subfamily.</text>
</comment>
<evidence type="ECO:0000256" key="2">
    <source>
        <dbReference type="ARBA" id="ARBA00023015"/>
    </source>
</evidence>
<accession>A0A8J3SCP1</accession>
<dbReference type="AlphaFoldDB" id="A0A8J3SCP1"/>
<evidence type="ECO:0000259" key="5">
    <source>
        <dbReference type="Pfam" id="PF08281"/>
    </source>
</evidence>
<reference evidence="6" key="1">
    <citation type="submission" date="2021-01" db="EMBL/GenBank/DDBJ databases">
        <title>Whole genome shotgun sequence of Planobispora rosea NBRC 15558.</title>
        <authorList>
            <person name="Komaki H."/>
            <person name="Tamura T."/>
        </authorList>
    </citation>
    <scope>NUCLEOTIDE SEQUENCE</scope>
    <source>
        <strain evidence="6">NBRC 15558</strain>
    </source>
</reference>
<evidence type="ECO:0000256" key="3">
    <source>
        <dbReference type="ARBA" id="ARBA00023082"/>
    </source>
</evidence>
<dbReference type="Pfam" id="PF08281">
    <property type="entry name" value="Sigma70_r4_2"/>
    <property type="match status" value="1"/>
</dbReference>
<dbReference type="Proteomes" id="UP000655044">
    <property type="component" value="Unassembled WGS sequence"/>
</dbReference>
<evidence type="ECO:0000256" key="1">
    <source>
        <dbReference type="ARBA" id="ARBA00010641"/>
    </source>
</evidence>
<keyword evidence="7" id="KW-1185">Reference proteome</keyword>